<dbReference type="Proteomes" id="UP000886523">
    <property type="component" value="Unassembled WGS sequence"/>
</dbReference>
<organism evidence="2 3">
    <name type="scientific">Hydnum rufescens UP504</name>
    <dbReference type="NCBI Taxonomy" id="1448309"/>
    <lineage>
        <taxon>Eukaryota</taxon>
        <taxon>Fungi</taxon>
        <taxon>Dikarya</taxon>
        <taxon>Basidiomycota</taxon>
        <taxon>Agaricomycotina</taxon>
        <taxon>Agaricomycetes</taxon>
        <taxon>Cantharellales</taxon>
        <taxon>Hydnaceae</taxon>
        <taxon>Hydnum</taxon>
    </lineage>
</organism>
<evidence type="ECO:0000313" key="2">
    <source>
        <dbReference type="EMBL" id="KAF9511967.1"/>
    </source>
</evidence>
<dbReference type="OrthoDB" id="2644397at2759"/>
<accession>A0A9P6AUJ5</accession>
<comment type="caution">
    <text evidence="2">The sequence shown here is derived from an EMBL/GenBank/DDBJ whole genome shotgun (WGS) entry which is preliminary data.</text>
</comment>
<proteinExistence type="predicted"/>
<evidence type="ECO:0000256" key="1">
    <source>
        <dbReference type="SAM" id="Phobius"/>
    </source>
</evidence>
<protein>
    <submittedName>
        <fullName evidence="2">Uncharacterized protein</fullName>
    </submittedName>
</protein>
<evidence type="ECO:0000313" key="3">
    <source>
        <dbReference type="Proteomes" id="UP000886523"/>
    </source>
</evidence>
<name>A0A9P6AUJ5_9AGAM</name>
<gene>
    <name evidence="2" type="ORF">BS47DRAFT_1127853</name>
</gene>
<feature type="transmembrane region" description="Helical" evidence="1">
    <location>
        <begin position="313"/>
        <end position="339"/>
    </location>
</feature>
<keyword evidence="1" id="KW-0472">Membrane</keyword>
<keyword evidence="1" id="KW-0812">Transmembrane</keyword>
<sequence>MERSTRPSNRFLRRSTPFYACILFLACLVLFNVTLLTLQITHFFEKHLFDVRKISAISQITSITMQASTVMILITLSYAMQIASSDNIIRRRQTVAVLHDNLMAWRGLGSSILALVKSRKLDVPSRLRILLAFMFFGGVSVLHIVTPSVITVGTFNATIPVSLNVSTILDIQSWMTSGPGMLLNPMPALPYLWSQLDSNTRVGLPAGVNGSVIFSTLPLIMTEDVIFQDPFARDLSVRCGILPRVSGDLFQVSYVGPGDISSFPTRTAIAITVQAGFIPYPGDGLQFYMSTRRIDMSTGVLQLEETRNQLAPILYSGSMTFSSILLLLRIFLLLLLHIYQLKMTV</sequence>
<dbReference type="EMBL" id="MU128993">
    <property type="protein sequence ID" value="KAF9511967.1"/>
    <property type="molecule type" value="Genomic_DNA"/>
</dbReference>
<feature type="transmembrane region" description="Helical" evidence="1">
    <location>
        <begin position="21"/>
        <end position="44"/>
    </location>
</feature>
<keyword evidence="3" id="KW-1185">Reference proteome</keyword>
<dbReference type="PROSITE" id="PS51257">
    <property type="entry name" value="PROKAR_LIPOPROTEIN"/>
    <property type="match status" value="1"/>
</dbReference>
<dbReference type="AlphaFoldDB" id="A0A9P6AUJ5"/>
<keyword evidence="1" id="KW-1133">Transmembrane helix</keyword>
<reference evidence="2" key="1">
    <citation type="journal article" date="2020" name="Nat. Commun.">
        <title>Large-scale genome sequencing of mycorrhizal fungi provides insights into the early evolution of symbiotic traits.</title>
        <authorList>
            <person name="Miyauchi S."/>
            <person name="Kiss E."/>
            <person name="Kuo A."/>
            <person name="Drula E."/>
            <person name="Kohler A."/>
            <person name="Sanchez-Garcia M."/>
            <person name="Morin E."/>
            <person name="Andreopoulos B."/>
            <person name="Barry K.W."/>
            <person name="Bonito G."/>
            <person name="Buee M."/>
            <person name="Carver A."/>
            <person name="Chen C."/>
            <person name="Cichocki N."/>
            <person name="Clum A."/>
            <person name="Culley D."/>
            <person name="Crous P.W."/>
            <person name="Fauchery L."/>
            <person name="Girlanda M."/>
            <person name="Hayes R.D."/>
            <person name="Keri Z."/>
            <person name="LaButti K."/>
            <person name="Lipzen A."/>
            <person name="Lombard V."/>
            <person name="Magnuson J."/>
            <person name="Maillard F."/>
            <person name="Murat C."/>
            <person name="Nolan M."/>
            <person name="Ohm R.A."/>
            <person name="Pangilinan J."/>
            <person name="Pereira M.F."/>
            <person name="Perotto S."/>
            <person name="Peter M."/>
            <person name="Pfister S."/>
            <person name="Riley R."/>
            <person name="Sitrit Y."/>
            <person name="Stielow J.B."/>
            <person name="Szollosi G."/>
            <person name="Zifcakova L."/>
            <person name="Stursova M."/>
            <person name="Spatafora J.W."/>
            <person name="Tedersoo L."/>
            <person name="Vaario L.M."/>
            <person name="Yamada A."/>
            <person name="Yan M."/>
            <person name="Wang P."/>
            <person name="Xu J."/>
            <person name="Bruns T."/>
            <person name="Baldrian P."/>
            <person name="Vilgalys R."/>
            <person name="Dunand C."/>
            <person name="Henrissat B."/>
            <person name="Grigoriev I.V."/>
            <person name="Hibbett D."/>
            <person name="Nagy L.G."/>
            <person name="Martin F.M."/>
        </authorList>
    </citation>
    <scope>NUCLEOTIDE SEQUENCE</scope>
    <source>
        <strain evidence="2">UP504</strain>
    </source>
</reference>
<feature type="transmembrane region" description="Helical" evidence="1">
    <location>
        <begin position="127"/>
        <end position="145"/>
    </location>
</feature>
<feature type="transmembrane region" description="Helical" evidence="1">
    <location>
        <begin position="56"/>
        <end position="80"/>
    </location>
</feature>